<gene>
    <name evidence="3" type="ORF">KUDE01_020397</name>
</gene>
<feature type="region of interest" description="Disordered" evidence="1">
    <location>
        <begin position="175"/>
        <end position="222"/>
    </location>
</feature>
<protein>
    <submittedName>
        <fullName evidence="3">Ubiquitin carboxyl-terminal hydrolase 16</fullName>
    </submittedName>
</protein>
<evidence type="ECO:0000313" key="3">
    <source>
        <dbReference type="EMBL" id="KAK1894941.1"/>
    </source>
</evidence>
<dbReference type="InterPro" id="IPR046616">
    <property type="entry name" value="DUF6729"/>
</dbReference>
<feature type="domain" description="DUF6729" evidence="2">
    <location>
        <begin position="318"/>
        <end position="432"/>
    </location>
</feature>
<organism evidence="3 4">
    <name type="scientific">Dissostichus eleginoides</name>
    <name type="common">Patagonian toothfish</name>
    <name type="synonym">Dissostichus amissus</name>
    <dbReference type="NCBI Taxonomy" id="100907"/>
    <lineage>
        <taxon>Eukaryota</taxon>
        <taxon>Metazoa</taxon>
        <taxon>Chordata</taxon>
        <taxon>Craniata</taxon>
        <taxon>Vertebrata</taxon>
        <taxon>Euteleostomi</taxon>
        <taxon>Actinopterygii</taxon>
        <taxon>Neopterygii</taxon>
        <taxon>Teleostei</taxon>
        <taxon>Neoteleostei</taxon>
        <taxon>Acanthomorphata</taxon>
        <taxon>Eupercaria</taxon>
        <taxon>Perciformes</taxon>
        <taxon>Notothenioidei</taxon>
        <taxon>Nototheniidae</taxon>
        <taxon>Dissostichus</taxon>
    </lineage>
</organism>
<keyword evidence="4" id="KW-1185">Reference proteome</keyword>
<dbReference type="PANTHER" id="PTHR24401:SF29">
    <property type="entry name" value="SI:CH211-243P7.3-RELATED"/>
    <property type="match status" value="1"/>
</dbReference>
<dbReference type="AlphaFoldDB" id="A0AAD9C4X3"/>
<dbReference type="Pfam" id="PF20499">
    <property type="entry name" value="DUF6729"/>
    <property type="match status" value="2"/>
</dbReference>
<evidence type="ECO:0000313" key="4">
    <source>
        <dbReference type="Proteomes" id="UP001228049"/>
    </source>
</evidence>
<feature type="compositionally biased region" description="Low complexity" evidence="1">
    <location>
        <begin position="201"/>
        <end position="217"/>
    </location>
</feature>
<feature type="region of interest" description="Disordered" evidence="1">
    <location>
        <begin position="130"/>
        <end position="154"/>
    </location>
</feature>
<accession>A0AAD9C4X3</accession>
<dbReference type="GO" id="GO:0016787">
    <property type="term" value="F:hydrolase activity"/>
    <property type="evidence" value="ECO:0007669"/>
    <property type="project" value="UniProtKB-KW"/>
</dbReference>
<evidence type="ECO:0000259" key="2">
    <source>
        <dbReference type="Pfam" id="PF20499"/>
    </source>
</evidence>
<reference evidence="3" key="1">
    <citation type="submission" date="2023-04" db="EMBL/GenBank/DDBJ databases">
        <title>Chromosome-level genome of Chaenocephalus aceratus.</title>
        <authorList>
            <person name="Park H."/>
        </authorList>
    </citation>
    <scope>NUCLEOTIDE SEQUENCE</scope>
    <source>
        <strain evidence="3">DE</strain>
        <tissue evidence="3">Muscle</tissue>
    </source>
</reference>
<dbReference type="PANTHER" id="PTHR24401">
    <property type="entry name" value="SI:CH211-243P7.3-RELATED"/>
    <property type="match status" value="1"/>
</dbReference>
<name>A0AAD9C4X3_DISEL</name>
<sequence length="485" mass="52824">MEHPVFRRALNGTLILKATAEASTLAPRQAAGQALYRAKKPEEVDAEAWAHVSRPRVAPPPTPPSPLGSAFAAFVSGRRSLSAVEMQAKIKKLVVPKPAFPASLGSALPSKPSQEPSDEELIRTVVDMEESSDVQAPLSLHPPPATSSSAPQKGAGVSAVLGEFMDELLEATQEQHHPLRPPAVVQPAESPAPSSLPPPAATAAPGAAPGQEELPGPAFLPPPPRELLPMSWRAALTVEQQQWIGRVLFTRDQWGRPSLITDLNLWWNPPQSRPIYHQPPASPDPFFAYLASAADMPPAFMHRVHDEGWAVQDHPEGRCKKKVGGWSQGIIRQLAPTYSCQFPAVLTYKLSCDHRVVTQLKSRTLGNSATQLCNTLREQHSDAWMRRAIQYLGVCKQFLALCSVRGQFPPPPQMPTLPSPIWLLTVYSYGVLTRLDEYKAMITSTFGSILKMDSTKKVTKKLAGTAFDTAAWVTNVGMLTKQVNT</sequence>
<evidence type="ECO:0000256" key="1">
    <source>
        <dbReference type="SAM" id="MobiDB-lite"/>
    </source>
</evidence>
<comment type="caution">
    <text evidence="3">The sequence shown here is derived from an EMBL/GenBank/DDBJ whole genome shotgun (WGS) entry which is preliminary data.</text>
</comment>
<dbReference type="EMBL" id="JASDAP010000010">
    <property type="protein sequence ID" value="KAK1894941.1"/>
    <property type="molecule type" value="Genomic_DNA"/>
</dbReference>
<proteinExistence type="predicted"/>
<feature type="domain" description="DUF6729" evidence="2">
    <location>
        <begin position="232"/>
        <end position="288"/>
    </location>
</feature>
<keyword evidence="3" id="KW-0378">Hydrolase</keyword>
<dbReference type="Proteomes" id="UP001228049">
    <property type="component" value="Unassembled WGS sequence"/>
</dbReference>